<keyword evidence="8" id="KW-1185">Reference proteome</keyword>
<dbReference type="NCBIfam" id="TIGR03814">
    <property type="entry name" value="Gln_ase"/>
    <property type="match status" value="1"/>
</dbReference>
<organism evidence="7 8">
    <name type="scientific">Paracoccus onchidii</name>
    <dbReference type="NCBI Taxonomy" id="3017813"/>
    <lineage>
        <taxon>Bacteria</taxon>
        <taxon>Pseudomonadati</taxon>
        <taxon>Pseudomonadota</taxon>
        <taxon>Alphaproteobacteria</taxon>
        <taxon>Rhodobacterales</taxon>
        <taxon>Paracoccaceae</taxon>
        <taxon>Paracoccus</taxon>
    </lineage>
</organism>
<gene>
    <name evidence="6" type="primary">glsA</name>
    <name evidence="7" type="ORF">PAF17_01305</name>
</gene>
<dbReference type="EMBL" id="JAQBIE010000001">
    <property type="protein sequence ID" value="MDB6176142.1"/>
    <property type="molecule type" value="Genomic_DNA"/>
</dbReference>
<dbReference type="PANTHER" id="PTHR12544">
    <property type="entry name" value="GLUTAMINASE"/>
    <property type="match status" value="1"/>
</dbReference>
<sequence length="315" mass="33678">MKQDSIRPLLDQICTHMGNEQDRGAVASYIPELACIDPAHFAMSVCLPDGTQISVGDAKIEFSIQSVSKVFTLAIALGRHGDHFWTRVGREPSTHVFNSVQELEARDGIPPNPFVNAGAIATTDCLLVGATPKETLAEIVQFMRLAASDDAIFIDPDVASSEKETGHRNWALAHFLRSCGNLRHECELTLGTYFHHCALAMTAEQLARAGRFLAGIHPAGNLIAPGHIRSINALMMTCGHYNGSGEFAYRVGIPAKSGVGGGILAVLPNRASIAVWSPGLDRYGNSLLGTQALEILSQELCLSMFSVAPGMASQG</sequence>
<dbReference type="InterPro" id="IPR015868">
    <property type="entry name" value="Glutaminase"/>
</dbReference>
<accession>A0ABT4ZA55</accession>
<dbReference type="EC" id="3.5.1.2" evidence="3 6"/>
<evidence type="ECO:0000256" key="5">
    <source>
        <dbReference type="ARBA" id="ARBA00049534"/>
    </source>
</evidence>
<dbReference type="Pfam" id="PF04960">
    <property type="entry name" value="Glutaminase"/>
    <property type="match status" value="1"/>
</dbReference>
<dbReference type="NCBIfam" id="NF002133">
    <property type="entry name" value="PRK00971.1-2"/>
    <property type="match status" value="1"/>
</dbReference>
<dbReference type="SUPFAM" id="SSF56601">
    <property type="entry name" value="beta-lactamase/transpeptidase-like"/>
    <property type="match status" value="1"/>
</dbReference>
<feature type="binding site" evidence="6">
    <location>
        <position position="193"/>
    </location>
    <ligand>
        <name>substrate</name>
    </ligand>
</feature>
<dbReference type="InterPro" id="IPR012338">
    <property type="entry name" value="Beta-lactam/transpept-like"/>
</dbReference>
<evidence type="ECO:0000256" key="6">
    <source>
        <dbReference type="HAMAP-Rule" id="MF_00313"/>
    </source>
</evidence>
<dbReference type="Proteomes" id="UP001165641">
    <property type="component" value="Unassembled WGS sequence"/>
</dbReference>
<evidence type="ECO:0000313" key="8">
    <source>
        <dbReference type="Proteomes" id="UP001165641"/>
    </source>
</evidence>
<feature type="binding site" evidence="6">
    <location>
        <position position="241"/>
    </location>
    <ligand>
        <name>substrate</name>
    </ligand>
</feature>
<dbReference type="RefSeq" id="WP_271887269.1">
    <property type="nucleotide sequence ID" value="NZ_JAQBIE010000001.1"/>
</dbReference>
<evidence type="ECO:0000256" key="3">
    <source>
        <dbReference type="ARBA" id="ARBA00012918"/>
    </source>
</evidence>
<feature type="binding site" evidence="6">
    <location>
        <position position="66"/>
    </location>
    <ligand>
        <name>substrate</name>
    </ligand>
</feature>
<keyword evidence="6" id="KW-0007">Acetylation</keyword>
<comment type="similarity">
    <text evidence="1 6">Belongs to the glutaminase family.</text>
</comment>
<dbReference type="PANTHER" id="PTHR12544:SF29">
    <property type="entry name" value="GLUTAMINASE"/>
    <property type="match status" value="1"/>
</dbReference>
<comment type="catalytic activity">
    <reaction evidence="5 6">
        <text>L-glutamine + H2O = L-glutamate + NH4(+)</text>
        <dbReference type="Rhea" id="RHEA:15889"/>
        <dbReference type="ChEBI" id="CHEBI:15377"/>
        <dbReference type="ChEBI" id="CHEBI:28938"/>
        <dbReference type="ChEBI" id="CHEBI:29985"/>
        <dbReference type="ChEBI" id="CHEBI:58359"/>
        <dbReference type="EC" id="3.5.1.2"/>
    </reaction>
</comment>
<evidence type="ECO:0000256" key="1">
    <source>
        <dbReference type="ARBA" id="ARBA00011076"/>
    </source>
</evidence>
<proteinExistence type="inferred from homology"/>
<feature type="binding site" evidence="6">
    <location>
        <position position="169"/>
    </location>
    <ligand>
        <name>substrate</name>
    </ligand>
</feature>
<feature type="binding site" evidence="6">
    <location>
        <position position="116"/>
    </location>
    <ligand>
        <name>substrate</name>
    </ligand>
</feature>
<name>A0ABT4ZA55_9RHOB</name>
<dbReference type="HAMAP" id="MF_00313">
    <property type="entry name" value="Glutaminase"/>
    <property type="match status" value="1"/>
</dbReference>
<comment type="subunit">
    <text evidence="2 6">Homotetramer.</text>
</comment>
<evidence type="ECO:0000256" key="2">
    <source>
        <dbReference type="ARBA" id="ARBA00011881"/>
    </source>
</evidence>
<reference evidence="7" key="1">
    <citation type="submission" date="2022-12" db="EMBL/GenBank/DDBJ databases">
        <title>Paracoccus onchidii sp. nov., isolated from a marine invertebrate from the South China Sea.</title>
        <authorList>
            <person name="Xu S."/>
            <person name="Liu Z."/>
            <person name="Xu Y."/>
        </authorList>
    </citation>
    <scope>NUCLEOTIDE SEQUENCE</scope>
    <source>
        <strain evidence="7">Z330</strain>
    </source>
</reference>
<evidence type="ECO:0000256" key="4">
    <source>
        <dbReference type="ARBA" id="ARBA00022801"/>
    </source>
</evidence>
<feature type="binding site" evidence="6">
    <location>
        <position position="162"/>
    </location>
    <ligand>
        <name>substrate</name>
    </ligand>
</feature>
<dbReference type="GO" id="GO:0004359">
    <property type="term" value="F:glutaminase activity"/>
    <property type="evidence" value="ECO:0007669"/>
    <property type="project" value="UniProtKB-EC"/>
</dbReference>
<feature type="binding site" evidence="6">
    <location>
        <position position="259"/>
    </location>
    <ligand>
        <name>substrate</name>
    </ligand>
</feature>
<evidence type="ECO:0000313" key="7">
    <source>
        <dbReference type="EMBL" id="MDB6176142.1"/>
    </source>
</evidence>
<dbReference type="Gene3D" id="3.40.710.10">
    <property type="entry name" value="DD-peptidase/beta-lactamase superfamily"/>
    <property type="match status" value="1"/>
</dbReference>
<keyword evidence="4 6" id="KW-0378">Hydrolase</keyword>
<comment type="caution">
    <text evidence="7">The sequence shown here is derived from an EMBL/GenBank/DDBJ whole genome shotgun (WGS) entry which is preliminary data.</text>
</comment>
<protein>
    <recommendedName>
        <fullName evidence="3 6">Glutaminase</fullName>
        <ecNumber evidence="3 6">3.5.1.2</ecNumber>
    </recommendedName>
</protein>